<comment type="caution">
    <text evidence="2">The sequence shown here is derived from an EMBL/GenBank/DDBJ whole genome shotgun (WGS) entry which is preliminary data.</text>
</comment>
<reference evidence="3" key="1">
    <citation type="journal article" date="2019" name="Int. J. Syst. Evol. Microbiol.">
        <title>The Global Catalogue of Microorganisms (GCM) 10K type strain sequencing project: providing services to taxonomists for standard genome sequencing and annotation.</title>
        <authorList>
            <consortium name="The Broad Institute Genomics Platform"/>
            <consortium name="The Broad Institute Genome Sequencing Center for Infectious Disease"/>
            <person name="Wu L."/>
            <person name="Ma J."/>
        </authorList>
    </citation>
    <scope>NUCLEOTIDE SEQUENCE [LARGE SCALE GENOMIC DNA]</scope>
    <source>
        <strain evidence="3">CCM 8947</strain>
    </source>
</reference>
<protein>
    <submittedName>
        <fullName evidence="2">Uncharacterized protein</fullName>
    </submittedName>
</protein>
<evidence type="ECO:0000256" key="1">
    <source>
        <dbReference type="SAM" id="Phobius"/>
    </source>
</evidence>
<dbReference type="EMBL" id="JBHTOG010000013">
    <property type="protein sequence ID" value="MFD1431673.1"/>
    <property type="molecule type" value="Genomic_DNA"/>
</dbReference>
<feature type="transmembrane region" description="Helical" evidence="1">
    <location>
        <begin position="39"/>
        <end position="67"/>
    </location>
</feature>
<dbReference type="RefSeq" id="WP_125697171.1">
    <property type="nucleotide sequence ID" value="NZ_JBHTOG010000013.1"/>
</dbReference>
<evidence type="ECO:0000313" key="2">
    <source>
        <dbReference type="EMBL" id="MFD1431673.1"/>
    </source>
</evidence>
<keyword evidence="3" id="KW-1185">Reference proteome</keyword>
<sequence length="167" mass="17951">MTRPVKVAALFLLGLLIILPALALTTAIVALSLMVTGLAAAGIASGLLVAVSGTLAGALLVAAGMLLGLQFIHFHQGELNYVVAGVRHHPPVCIDLSGRTICRHIWAKERLFHSQGEHLFAAIEHSIETYFAVDLRDYLLHQATDQHGVAVVEVMVLADEEDFHFSL</sequence>
<gene>
    <name evidence="2" type="ORF">ACFQ47_03095</name>
</gene>
<organism evidence="2 3">
    <name type="scientific">Lacticaseibacillus yichunensis</name>
    <dbReference type="NCBI Taxonomy" id="2486015"/>
    <lineage>
        <taxon>Bacteria</taxon>
        <taxon>Bacillati</taxon>
        <taxon>Bacillota</taxon>
        <taxon>Bacilli</taxon>
        <taxon>Lactobacillales</taxon>
        <taxon>Lactobacillaceae</taxon>
        <taxon>Lacticaseibacillus</taxon>
    </lineage>
</organism>
<dbReference type="Proteomes" id="UP001597192">
    <property type="component" value="Unassembled WGS sequence"/>
</dbReference>
<accession>A0ABW4CP56</accession>
<name>A0ABW4CP56_9LACO</name>
<keyword evidence="1" id="KW-1133">Transmembrane helix</keyword>
<proteinExistence type="predicted"/>
<keyword evidence="1" id="KW-0812">Transmembrane</keyword>
<keyword evidence="1" id="KW-0472">Membrane</keyword>
<evidence type="ECO:0000313" key="3">
    <source>
        <dbReference type="Proteomes" id="UP001597192"/>
    </source>
</evidence>